<protein>
    <submittedName>
        <fullName evidence="3">PilZ domain-containing protein</fullName>
    </submittedName>
</protein>
<feature type="transmembrane region" description="Helical" evidence="1">
    <location>
        <begin position="55"/>
        <end position="72"/>
    </location>
</feature>
<dbReference type="EMBL" id="CP093442">
    <property type="protein sequence ID" value="UOF01093.1"/>
    <property type="molecule type" value="Genomic_DNA"/>
</dbReference>
<sequence>MLPIILGMKTKPWTLVILALLHILAPFGNMLVNALRSGRTLPQQWHYWFDVLPKYLLFVYIGLPILAGIFIYMCRRWSYWAYLGCIALIFVSNLYSYWTSMNWPTLIALVAVLVVDILIVAYFVVPSVQKIYFDPRMRWWEAAPRYNFNHEGTVNGQAAFIKNLSQGGMFMTSGPQLNEGDKVEVAWNYENQECKVSGLAVYKGPQGVGVRFDHSPETQKQTKLVISKLHQKGLIVVERLPGPEDSFVTWCKKLFTKGEGLFPKFRG</sequence>
<dbReference type="InterPro" id="IPR009875">
    <property type="entry name" value="PilZ_domain"/>
</dbReference>
<keyword evidence="1" id="KW-1133">Transmembrane helix</keyword>
<dbReference type="Pfam" id="PF07238">
    <property type="entry name" value="PilZ"/>
    <property type="match status" value="1"/>
</dbReference>
<evidence type="ECO:0000259" key="2">
    <source>
        <dbReference type="Pfam" id="PF07238"/>
    </source>
</evidence>
<name>A0ABY4CC51_9BACT</name>
<keyword evidence="1" id="KW-0472">Membrane</keyword>
<feature type="domain" description="PilZ" evidence="2">
    <location>
        <begin position="157"/>
        <end position="221"/>
    </location>
</feature>
<dbReference type="RefSeq" id="WP_243537362.1">
    <property type="nucleotide sequence ID" value="NZ_CP093442.1"/>
</dbReference>
<evidence type="ECO:0000313" key="4">
    <source>
        <dbReference type="Proteomes" id="UP000830116"/>
    </source>
</evidence>
<dbReference type="Gene3D" id="2.40.10.220">
    <property type="entry name" value="predicted glycosyltransferase like domains"/>
    <property type="match status" value="1"/>
</dbReference>
<evidence type="ECO:0000256" key="1">
    <source>
        <dbReference type="SAM" id="Phobius"/>
    </source>
</evidence>
<accession>A0ABY4CC51</accession>
<feature type="transmembrane region" description="Helical" evidence="1">
    <location>
        <begin position="12"/>
        <end position="35"/>
    </location>
</feature>
<feature type="transmembrane region" description="Helical" evidence="1">
    <location>
        <begin position="79"/>
        <end position="98"/>
    </location>
</feature>
<reference evidence="3" key="1">
    <citation type="submission" date="2022-03" db="EMBL/GenBank/DDBJ databases">
        <title>Genome Identification and Characterization of new species Bdellovibrio reynosense LBG001 sp. nov. from a Mexico soil sample.</title>
        <authorList>
            <person name="Camilli A."/>
            <person name="Ajao Y."/>
            <person name="Guo X."/>
        </authorList>
    </citation>
    <scope>NUCLEOTIDE SEQUENCE</scope>
    <source>
        <strain evidence="3">LBG001</strain>
    </source>
</reference>
<evidence type="ECO:0000313" key="3">
    <source>
        <dbReference type="EMBL" id="UOF01093.1"/>
    </source>
</evidence>
<keyword evidence="4" id="KW-1185">Reference proteome</keyword>
<dbReference type="Proteomes" id="UP000830116">
    <property type="component" value="Chromosome"/>
</dbReference>
<proteinExistence type="predicted"/>
<gene>
    <name evidence="3" type="ORF">MNR06_15435</name>
</gene>
<organism evidence="3 4">
    <name type="scientific">Bdellovibrio reynosensis</name>
    <dbReference type="NCBI Taxonomy" id="2835041"/>
    <lineage>
        <taxon>Bacteria</taxon>
        <taxon>Pseudomonadati</taxon>
        <taxon>Bdellovibrionota</taxon>
        <taxon>Bdellovibrionia</taxon>
        <taxon>Bdellovibrionales</taxon>
        <taxon>Pseudobdellovibrionaceae</taxon>
        <taxon>Bdellovibrio</taxon>
    </lineage>
</organism>
<feature type="transmembrane region" description="Helical" evidence="1">
    <location>
        <begin position="104"/>
        <end position="128"/>
    </location>
</feature>
<keyword evidence="1" id="KW-0812">Transmembrane</keyword>